<organism evidence="2 3">
    <name type="scientific">Periplaneta americana</name>
    <name type="common">American cockroach</name>
    <name type="synonym">Blatta americana</name>
    <dbReference type="NCBI Taxonomy" id="6978"/>
    <lineage>
        <taxon>Eukaryota</taxon>
        <taxon>Metazoa</taxon>
        <taxon>Ecdysozoa</taxon>
        <taxon>Arthropoda</taxon>
        <taxon>Hexapoda</taxon>
        <taxon>Insecta</taxon>
        <taxon>Pterygota</taxon>
        <taxon>Neoptera</taxon>
        <taxon>Polyneoptera</taxon>
        <taxon>Dictyoptera</taxon>
        <taxon>Blattodea</taxon>
        <taxon>Blattoidea</taxon>
        <taxon>Blattidae</taxon>
        <taxon>Blattinae</taxon>
        <taxon>Periplaneta</taxon>
    </lineage>
</organism>
<protein>
    <submittedName>
        <fullName evidence="2">Uncharacterized protein</fullName>
    </submittedName>
</protein>
<feature type="region of interest" description="Disordered" evidence="1">
    <location>
        <begin position="1190"/>
        <end position="1242"/>
    </location>
</feature>
<feature type="compositionally biased region" description="Polar residues" evidence="1">
    <location>
        <begin position="484"/>
        <end position="493"/>
    </location>
</feature>
<gene>
    <name evidence="2" type="ORF">ANN_07732</name>
</gene>
<dbReference type="Proteomes" id="UP001148838">
    <property type="component" value="Unassembled WGS sequence"/>
</dbReference>
<reference evidence="2 3" key="1">
    <citation type="journal article" date="2022" name="Allergy">
        <title>Genome assembly and annotation of Periplaneta americana reveal a comprehensive cockroach allergen profile.</title>
        <authorList>
            <person name="Wang L."/>
            <person name="Xiong Q."/>
            <person name="Saelim N."/>
            <person name="Wang L."/>
            <person name="Nong W."/>
            <person name="Wan A.T."/>
            <person name="Shi M."/>
            <person name="Liu X."/>
            <person name="Cao Q."/>
            <person name="Hui J.H.L."/>
            <person name="Sookrung N."/>
            <person name="Leung T.F."/>
            <person name="Tungtrongchitr A."/>
            <person name="Tsui S.K.W."/>
        </authorList>
    </citation>
    <scope>NUCLEOTIDE SEQUENCE [LARGE SCALE GENOMIC DNA]</scope>
    <source>
        <strain evidence="2">PWHHKU_190912</strain>
    </source>
</reference>
<feature type="compositionally biased region" description="Basic and acidic residues" evidence="1">
    <location>
        <begin position="405"/>
        <end position="418"/>
    </location>
</feature>
<feature type="compositionally biased region" description="Polar residues" evidence="1">
    <location>
        <begin position="880"/>
        <end position="889"/>
    </location>
</feature>
<feature type="compositionally biased region" description="Polar residues" evidence="1">
    <location>
        <begin position="440"/>
        <end position="450"/>
    </location>
</feature>
<feature type="compositionally biased region" description="Basic and acidic residues" evidence="1">
    <location>
        <begin position="1033"/>
        <end position="1046"/>
    </location>
</feature>
<evidence type="ECO:0000313" key="2">
    <source>
        <dbReference type="EMBL" id="KAJ4439604.1"/>
    </source>
</evidence>
<feature type="compositionally biased region" description="Low complexity" evidence="1">
    <location>
        <begin position="1195"/>
        <end position="1210"/>
    </location>
</feature>
<feature type="compositionally biased region" description="Basic and acidic residues" evidence="1">
    <location>
        <begin position="555"/>
        <end position="566"/>
    </location>
</feature>
<comment type="caution">
    <text evidence="2">The sequence shown here is derived from an EMBL/GenBank/DDBJ whole genome shotgun (WGS) entry which is preliminary data.</text>
</comment>
<dbReference type="EMBL" id="JAJSOF020000017">
    <property type="protein sequence ID" value="KAJ4439604.1"/>
    <property type="molecule type" value="Genomic_DNA"/>
</dbReference>
<feature type="compositionally biased region" description="Low complexity" evidence="1">
    <location>
        <begin position="93"/>
        <end position="102"/>
    </location>
</feature>
<feature type="region of interest" description="Disordered" evidence="1">
    <location>
        <begin position="856"/>
        <end position="891"/>
    </location>
</feature>
<name>A0ABQ8SZH6_PERAM</name>
<feature type="region of interest" description="Disordered" evidence="1">
    <location>
        <begin position="381"/>
        <end position="425"/>
    </location>
</feature>
<feature type="region of interest" description="Disordered" evidence="1">
    <location>
        <begin position="1027"/>
        <end position="1046"/>
    </location>
</feature>
<feature type="region of interest" description="Disordered" evidence="1">
    <location>
        <begin position="1120"/>
        <end position="1141"/>
    </location>
</feature>
<feature type="compositionally biased region" description="Polar residues" evidence="1">
    <location>
        <begin position="507"/>
        <end position="517"/>
    </location>
</feature>
<sequence>MFCARAQVVDSRARNLADGSVQQRQRKQLEVFQAQVPGGSLQVIRTQSVTSTSSSSSSWRGPPATAASTDFENLQLALNPLDLSSQKTKASVGRSGSIGSRRPPSRPRSLISKVDSAISEEETHKQNVGRCLTDVSKLCHQIHEEAKKNLSNSLPSSSSFLTSPTLNNDTVNTLDDANRKDCSDNNDYGCIKSRKWDSFETSRTGNIQEIVSNGLVHPTITRKKSCSSEDLQNNDINEEKKSSEENEMLADWKRTSKVRRSLQFPSKGNHLDIIPNGNVSKLRKELEDGKKLDPMKTNTSSFDTLENIFRYGTEARNTSNMYSTNSLTEKSGNDYEIEGFSRRVESNKPSPNKRHSFVTVESLKEVRGRLRRLSSPPLDGIELPNYSKNKVKNVEDSDDGIVTEDSNKATTEMDRGSTEEAPTSRVKSYVYGMEAMANSNSNVRKSTAGTGSLESRTSNRSSSSGGSRSEEWYNRRKSYGFEQVHSQQNNNHPDSMAFKEKRRVESSTDSGICRSSETVTPSWTQLSFMCNRAKENDQLTHGNIKVNHSIQIKEIERETPETESRGNESNFQKGRRTVVTLGSDHENNRSGGAAKDNPPNSWRFDSQASTNMTAIKNARRLSEPVTVTIPVVSEDSFNSTDGSDTIEARRLYFRQLSEGTSLSIENGWKKSPTIINGCESPQKNLSDETKSLAARRELLLKHSSVQEAASCWSRPTKKTDNEVKRHSIAVDESKYVRDGIKSYNFHDKRTGHFNFENGFLEVSKSIPDFEKNSGISPSGKEETGHFNKELEYKSASLGACQDSADIRSIINNFEEEDGDEMSINHHLAGKKHKKVEFCKTEVHFAAEPGRFNIVETDEKPPPNNMFRRRRRNSSTSIPSVQSQDANKTSLPEIRFGDSLYEKKLLGGTEPNNQTFQIAVSLDNCPKTKIDTPETIIPITISPTDFEDDADKEDNIFTQANATILSPVRQEPADIDVHTSEENSNDSLFSQLSSMTPGSPNNAMPRSILKNNRKPRPFHLGEMEDDLMLPNASDKSERSSGDPETKWGIRLKPIQNRESPASMWRSTVTLQNKTFEDQLQHNYSPTLQEDKLNSSPQNFGEGTELKNLLKSLRPAFQKKSVSDSFSSSLGSKSQSPDPVIGGMEVKISSTLPAQQPTWSVAERVRQVEDLKHASMETRGYSTRVNFGAGEATVIESGSSDDQQSIGQKQSSLGPPLYQPNNRPKPIWLRREERKQETIQQCGK</sequence>
<feature type="compositionally biased region" description="Low complexity" evidence="1">
    <location>
        <begin position="1120"/>
        <end position="1134"/>
    </location>
</feature>
<feature type="region of interest" description="Disordered" evidence="1">
    <location>
        <begin position="555"/>
        <end position="605"/>
    </location>
</feature>
<keyword evidence="3" id="KW-1185">Reference proteome</keyword>
<proteinExistence type="predicted"/>
<feature type="compositionally biased region" description="Low complexity" evidence="1">
    <location>
        <begin position="48"/>
        <end position="58"/>
    </location>
</feature>
<feature type="region of interest" description="Disordered" evidence="1">
    <location>
        <begin position="440"/>
        <end position="517"/>
    </location>
</feature>
<accession>A0ABQ8SZH6</accession>
<feature type="region of interest" description="Disordered" evidence="1">
    <location>
        <begin position="85"/>
        <end position="111"/>
    </location>
</feature>
<evidence type="ECO:0000313" key="3">
    <source>
        <dbReference type="Proteomes" id="UP001148838"/>
    </source>
</evidence>
<feature type="region of interest" description="Disordered" evidence="1">
    <location>
        <begin position="45"/>
        <end position="66"/>
    </location>
</feature>
<evidence type="ECO:0000256" key="1">
    <source>
        <dbReference type="SAM" id="MobiDB-lite"/>
    </source>
</evidence>
<feature type="region of interest" description="Disordered" evidence="1">
    <location>
        <begin position="995"/>
        <end position="1019"/>
    </location>
</feature>
<feature type="compositionally biased region" description="Low complexity" evidence="1">
    <location>
        <begin position="451"/>
        <end position="467"/>
    </location>
</feature>
<feature type="compositionally biased region" description="Basic and acidic residues" evidence="1">
    <location>
        <begin position="497"/>
        <end position="506"/>
    </location>
</feature>